<feature type="site" description="Transition state stabilizer" evidence="12">
    <location>
        <position position="196"/>
    </location>
</feature>
<dbReference type="AlphaFoldDB" id="A0A0G4KZB5"/>
<feature type="binding site" evidence="11">
    <location>
        <position position="196"/>
    </location>
    <ligand>
        <name>Mg(2+)</name>
        <dbReference type="ChEBI" id="CHEBI:18420"/>
        <label>1</label>
    </ligand>
</feature>
<feature type="active site" description="Proton acceptor" evidence="10">
    <location>
        <position position="312"/>
    </location>
</feature>
<feature type="binding site" evidence="11">
    <location>
        <position position="43"/>
    </location>
    <ligand>
        <name>Mg(2+)</name>
        <dbReference type="ChEBI" id="CHEBI:18420"/>
        <label>1</label>
    </ligand>
</feature>
<proteinExistence type="inferred from homology"/>
<feature type="compositionally biased region" description="Polar residues" evidence="14">
    <location>
        <begin position="524"/>
        <end position="537"/>
    </location>
</feature>
<gene>
    <name evidence="16" type="ORF">BN1723_010535</name>
</gene>
<feature type="binding site" evidence="11">
    <location>
        <position position="311"/>
    </location>
    <ligand>
        <name>Mg(2+)</name>
        <dbReference type="ChEBI" id="CHEBI:18420"/>
        <label>1</label>
    </ligand>
</feature>
<evidence type="ECO:0000256" key="12">
    <source>
        <dbReference type="PIRSR" id="PIRSR604808-3"/>
    </source>
</evidence>
<keyword evidence="11" id="KW-0464">Manganese</keyword>
<evidence type="ECO:0000256" key="1">
    <source>
        <dbReference type="ARBA" id="ARBA00001936"/>
    </source>
</evidence>
<evidence type="ECO:0000259" key="15">
    <source>
        <dbReference type="PROSITE" id="PS51325"/>
    </source>
</evidence>
<dbReference type="CDD" id="cd09088">
    <property type="entry name" value="Ape2-like_AP-endo"/>
    <property type="match status" value="1"/>
</dbReference>
<dbReference type="Proteomes" id="UP000045706">
    <property type="component" value="Unassembled WGS sequence"/>
</dbReference>
<dbReference type="Pfam" id="PF04769">
    <property type="entry name" value="MATalpha_HMGbox"/>
    <property type="match status" value="1"/>
</dbReference>
<dbReference type="GO" id="GO:0008081">
    <property type="term" value="F:phosphoric diester hydrolase activity"/>
    <property type="evidence" value="ECO:0007669"/>
    <property type="project" value="TreeGrafter"/>
</dbReference>
<evidence type="ECO:0000256" key="9">
    <source>
        <dbReference type="ARBA" id="ARBA00023242"/>
    </source>
</evidence>
<dbReference type="FunFam" id="3.60.10.10:FF:000079">
    <property type="entry name" value="DNA-(apurinic or apyrimidinic site) lyase"/>
    <property type="match status" value="1"/>
</dbReference>
<evidence type="ECO:0000256" key="2">
    <source>
        <dbReference type="ARBA" id="ARBA00007092"/>
    </source>
</evidence>
<evidence type="ECO:0000256" key="5">
    <source>
        <dbReference type="ARBA" id="ARBA00022842"/>
    </source>
</evidence>
<dbReference type="PANTHER" id="PTHR22748">
    <property type="entry name" value="AP ENDONUCLEASE"/>
    <property type="match status" value="1"/>
</dbReference>
<accession>A0A0G4KZB5</accession>
<feature type="active site" evidence="10">
    <location>
        <position position="155"/>
    </location>
</feature>
<keyword evidence="6 13" id="KW-0805">Transcription regulation</keyword>
<comment type="cofactor">
    <cofactor evidence="11">
        <name>Mg(2+)</name>
        <dbReference type="ChEBI" id="CHEBI:18420"/>
    </cofactor>
    <cofactor evidence="11">
        <name>Mn(2+)</name>
        <dbReference type="ChEBI" id="CHEBI:29035"/>
    </cofactor>
    <text evidence="11">Probably binds two magnesium or manganese ions per subunit.</text>
</comment>
<dbReference type="PROSITE" id="PS51435">
    <property type="entry name" value="AP_NUCLEASE_F1_4"/>
    <property type="match status" value="1"/>
</dbReference>
<dbReference type="GO" id="GO:0008311">
    <property type="term" value="F:double-stranded DNA 3'-5' DNA exonuclease activity"/>
    <property type="evidence" value="ECO:0007669"/>
    <property type="project" value="TreeGrafter"/>
</dbReference>
<evidence type="ECO:0000313" key="16">
    <source>
        <dbReference type="EMBL" id="CRK15107.1"/>
    </source>
</evidence>
<feature type="compositionally biased region" description="Polar residues" evidence="14">
    <location>
        <begin position="544"/>
        <end position="554"/>
    </location>
</feature>
<dbReference type="GO" id="GO:0045895">
    <property type="term" value="P:positive regulation of mating-type specific transcription, DNA-templated"/>
    <property type="evidence" value="ECO:0007669"/>
    <property type="project" value="InterPro"/>
</dbReference>
<feature type="region of interest" description="Disordered" evidence="14">
    <location>
        <begin position="508"/>
        <end position="571"/>
    </location>
</feature>
<evidence type="ECO:0000256" key="14">
    <source>
        <dbReference type="SAM" id="MobiDB-lite"/>
    </source>
</evidence>
<feature type="site" description="Important for catalytic activity" evidence="12">
    <location>
        <position position="286"/>
    </location>
</feature>
<organism evidence="16 17">
    <name type="scientific">Verticillium longisporum</name>
    <name type="common">Verticillium dahliae var. longisporum</name>
    <dbReference type="NCBI Taxonomy" id="100787"/>
    <lineage>
        <taxon>Eukaryota</taxon>
        <taxon>Fungi</taxon>
        <taxon>Dikarya</taxon>
        <taxon>Ascomycota</taxon>
        <taxon>Pezizomycotina</taxon>
        <taxon>Sordariomycetes</taxon>
        <taxon>Hypocreomycetidae</taxon>
        <taxon>Glomerellales</taxon>
        <taxon>Plectosphaerellaceae</taxon>
        <taxon>Verticillium</taxon>
    </lineage>
</organism>
<evidence type="ECO:0000256" key="4">
    <source>
        <dbReference type="ARBA" id="ARBA00022801"/>
    </source>
</evidence>
<feature type="active site" description="Proton donor/acceptor" evidence="10">
    <location>
        <position position="194"/>
    </location>
</feature>
<evidence type="ECO:0000256" key="8">
    <source>
        <dbReference type="ARBA" id="ARBA00023163"/>
    </source>
</evidence>
<comment type="cofactor">
    <cofactor evidence="1">
        <name>Mn(2+)</name>
        <dbReference type="ChEBI" id="CHEBI:29035"/>
    </cofactor>
</comment>
<dbReference type="InterPro" id="IPR020848">
    <property type="entry name" value="AP_endonuclease_F1_CS"/>
</dbReference>
<keyword evidence="4" id="KW-0378">Hydrolase</keyword>
<comment type="similarity">
    <text evidence="2">Belongs to the DNA repair enzymes AP/ExoA family.</text>
</comment>
<dbReference type="GO" id="GO:0005634">
    <property type="term" value="C:nucleus"/>
    <property type="evidence" value="ECO:0007669"/>
    <property type="project" value="UniProtKB-SubCell"/>
</dbReference>
<dbReference type="PANTHER" id="PTHR22748:SF4">
    <property type="entry name" value="DNA-(APURINIC OR APYRIMIDINIC SITE) ENDONUCLEASE 2"/>
    <property type="match status" value="1"/>
</dbReference>
<feature type="non-terminal residue" evidence="16">
    <location>
        <position position="997"/>
    </location>
</feature>
<feature type="compositionally biased region" description="Polar residues" evidence="14">
    <location>
        <begin position="409"/>
        <end position="419"/>
    </location>
</feature>
<dbReference type="InterPro" id="IPR006856">
    <property type="entry name" value="MATalpha_HMGbox"/>
</dbReference>
<dbReference type="InterPro" id="IPR005135">
    <property type="entry name" value="Endo/exonuclease/phosphatase"/>
</dbReference>
<evidence type="ECO:0000313" key="17">
    <source>
        <dbReference type="Proteomes" id="UP000045706"/>
    </source>
</evidence>
<comment type="similarity">
    <text evidence="13">Belongs to the MATALPHA1 family.</text>
</comment>
<feature type="binding site" evidence="11">
    <location>
        <position position="8"/>
    </location>
    <ligand>
        <name>Mg(2+)</name>
        <dbReference type="ChEBI" id="CHEBI:18420"/>
        <label>1</label>
    </ligand>
</feature>
<evidence type="ECO:0000256" key="3">
    <source>
        <dbReference type="ARBA" id="ARBA00022723"/>
    </source>
</evidence>
<dbReference type="Gene3D" id="3.60.10.10">
    <property type="entry name" value="Endonuclease/exonuclease/phosphatase"/>
    <property type="match status" value="1"/>
</dbReference>
<dbReference type="InterPro" id="IPR036691">
    <property type="entry name" value="Endo/exonu/phosph_ase_sf"/>
</dbReference>
<dbReference type="PROSITE" id="PS00728">
    <property type="entry name" value="AP_NUCLEASE_F1_3"/>
    <property type="match status" value="1"/>
</dbReference>
<keyword evidence="8 13" id="KW-0804">Transcription</keyword>
<comment type="subcellular location">
    <subcellularLocation>
        <location evidence="13">Nucleus</location>
    </subcellularLocation>
</comment>
<evidence type="ECO:0000256" key="10">
    <source>
        <dbReference type="PIRSR" id="PIRSR604808-1"/>
    </source>
</evidence>
<dbReference type="SUPFAM" id="SSF56219">
    <property type="entry name" value="DNase I-like"/>
    <property type="match status" value="1"/>
</dbReference>
<evidence type="ECO:0000256" key="13">
    <source>
        <dbReference type="RuleBase" id="RU003516"/>
    </source>
</evidence>
<protein>
    <recommendedName>
        <fullName evidence="15">Alpha box domain-containing protein</fullName>
    </recommendedName>
</protein>
<dbReference type="Pfam" id="PF03372">
    <property type="entry name" value="Exo_endo_phos"/>
    <property type="match status" value="1"/>
</dbReference>
<keyword evidence="5 11" id="KW-0460">Magnesium</keyword>
<dbReference type="PROSITE" id="PS51325">
    <property type="entry name" value="ALPHA_BOX"/>
    <property type="match status" value="1"/>
</dbReference>
<dbReference type="GO" id="GO:0008301">
    <property type="term" value="F:DNA binding, bending"/>
    <property type="evidence" value="ECO:0007669"/>
    <property type="project" value="InterPro"/>
</dbReference>
<keyword evidence="3 11" id="KW-0479">Metal-binding</keyword>
<feature type="region of interest" description="Disordered" evidence="14">
    <location>
        <begin position="379"/>
        <end position="491"/>
    </location>
</feature>
<reference evidence="17" key="1">
    <citation type="submission" date="2015-05" db="EMBL/GenBank/DDBJ databases">
        <authorList>
            <person name="Fogelqvist Johan"/>
        </authorList>
    </citation>
    <scope>NUCLEOTIDE SEQUENCE [LARGE SCALE GENOMIC DNA]</scope>
</reference>
<dbReference type="GO" id="GO:0003906">
    <property type="term" value="F:DNA-(apurinic or apyrimidinic site) endonuclease activity"/>
    <property type="evidence" value="ECO:0007669"/>
    <property type="project" value="TreeGrafter"/>
</dbReference>
<keyword evidence="9 13" id="KW-0539">Nucleus</keyword>
<feature type="binding site" evidence="11">
    <location>
        <position position="312"/>
    </location>
    <ligand>
        <name>Mg(2+)</name>
        <dbReference type="ChEBI" id="CHEBI:18420"/>
        <label>1</label>
    </ligand>
</feature>
<dbReference type="GO" id="GO:0006284">
    <property type="term" value="P:base-excision repair"/>
    <property type="evidence" value="ECO:0007669"/>
    <property type="project" value="TreeGrafter"/>
</dbReference>
<dbReference type="InterPro" id="IPR004808">
    <property type="entry name" value="AP_endonuc_1"/>
</dbReference>
<feature type="binding site" evidence="11">
    <location>
        <position position="194"/>
    </location>
    <ligand>
        <name>Mg(2+)</name>
        <dbReference type="ChEBI" id="CHEBI:18420"/>
        <label>1</label>
    </ligand>
</feature>
<dbReference type="GO" id="GO:0046872">
    <property type="term" value="F:metal ion binding"/>
    <property type="evidence" value="ECO:0007669"/>
    <property type="project" value="UniProtKB-KW"/>
</dbReference>
<feature type="site" description="Interaction with DNA substrate" evidence="12">
    <location>
        <position position="312"/>
    </location>
</feature>
<dbReference type="EMBL" id="CVQI01005558">
    <property type="protein sequence ID" value="CRK15107.1"/>
    <property type="molecule type" value="Genomic_DNA"/>
</dbReference>
<keyword evidence="7 13" id="KW-0238">DNA-binding</keyword>
<feature type="compositionally biased region" description="Polar residues" evidence="14">
    <location>
        <begin position="479"/>
        <end position="491"/>
    </location>
</feature>
<evidence type="ECO:0000256" key="7">
    <source>
        <dbReference type="ARBA" id="ARBA00023125"/>
    </source>
</evidence>
<evidence type="ECO:0000256" key="11">
    <source>
        <dbReference type="PIRSR" id="PIRSR604808-2"/>
    </source>
</evidence>
<sequence length="997" mass="110530">MPRITTWNVNGIRNPFGYQPWREKRTFEAMFDILEADIVIFQETKIQRKDLKDDMVLIPGWDVYFSLPKYKKGYSGVVIYTRNATCCPIRAEEGIFGILCPPDSTTRFRDLPEEQQIGGYPTAEQLSSDIDEATLDSEGRCVILEFPAFVLIGTYSPANRDESRQEFRLGYLSALDARVRNLVAAGKQVILTGDLNVSRSEIDTINLSEQLRKEDMTMDDWMAVPSRRLFNQLLFEGQVHGDRDPGREQPVLWDICRCFHPDRKGMFTCWDTKRNTRPANNGARIDYLLCSAGIKDWFIDSNIQEGLHGSDHCPVYGTLGDTVKVDGQDVHTLDLLNPRGMVEGGKRSREWSPKDLLPMSAKLIPEFDRRRSIRDMFMKKPAAKAPEKMTLLEPPDTLAESKTEPDSASAPNHETLSARSDQDVGLAEPSGPNNTESKPLPVHSPTKEAARPQASRPTTKRAAPTSQLSKKASKKSKTNDSQSAAKGNTGSMAQSTLMGFFKPKQAARDVTPAAVSSAEPPSPYQQTAASNESSPTKSPAVHVATSSAPDDQTQSPTRPGPPSSTSLSLSAMDSAETVFDPIQVKETWSKLQLGKRVVPKCEHEEPCISLLTKKPGVNCAAATMIVSFSMTGGEIHDFLPYNTQFQTVYGATFEPLVVPSAVNQAVEITEPASPGNVKALRPLNAFMAFRSWYARICPEAQQKDVSGIITKLWDKDGLRNSWTLIAKTYSTIRDTVGKDNITVKGFLQYVGPVMKLVAPLDYLNTFKWTITVVNGERVLEQDQSLADIAIAEHQQLDVPNTELELLEEILEAGFMPERASTLMRTMTGNAKGVMTTKARKRKLRNLIDTIQSDPAGAAASLLGEDSLISDHYNVEVYWSPEMSSINDSTVLQQAHDCEGSANTPSEIEETEIVNQAEESTPDSDHFHDDGNFVDGNFVGNAYDMEAMHSFPIGGYRQPHMTYDDNTHEAQAFHVGPNFQYSILMNEPSIQEETDGKF</sequence>
<name>A0A0G4KZB5_VERLO</name>
<evidence type="ECO:0000256" key="6">
    <source>
        <dbReference type="ARBA" id="ARBA00023015"/>
    </source>
</evidence>
<feature type="domain" description="Alpha box" evidence="15">
    <location>
        <begin position="678"/>
        <end position="733"/>
    </location>
</feature>